<evidence type="ECO:0000256" key="6">
    <source>
        <dbReference type="RuleBase" id="RU362028"/>
    </source>
</evidence>
<dbReference type="PANTHER" id="PTHR21600">
    <property type="entry name" value="MITOCHONDRIAL RNA PSEUDOURIDINE SYNTHASE"/>
    <property type="match status" value="1"/>
</dbReference>
<dbReference type="SMART" id="SM00363">
    <property type="entry name" value="S4"/>
    <property type="match status" value="1"/>
</dbReference>
<dbReference type="PANTHER" id="PTHR21600:SF44">
    <property type="entry name" value="RIBOSOMAL LARGE SUBUNIT PSEUDOURIDINE SYNTHASE D"/>
    <property type="match status" value="1"/>
</dbReference>
<comment type="similarity">
    <text evidence="2 6">Belongs to the pseudouridine synthase RluA family.</text>
</comment>
<evidence type="ECO:0000256" key="1">
    <source>
        <dbReference type="ARBA" id="ARBA00000073"/>
    </source>
</evidence>
<dbReference type="STRING" id="1034345.GCA_000236865_00227"/>
<dbReference type="EMBL" id="PPTP01000005">
    <property type="protein sequence ID" value="RDB55405.1"/>
    <property type="molecule type" value="Genomic_DNA"/>
</dbReference>
<dbReference type="InterPro" id="IPR036986">
    <property type="entry name" value="S4_RNA-bd_sf"/>
</dbReference>
<gene>
    <name evidence="8" type="ORF">C1880_06885</name>
</gene>
<dbReference type="PROSITE" id="PS50889">
    <property type="entry name" value="S4"/>
    <property type="match status" value="1"/>
</dbReference>
<dbReference type="Pfam" id="PF01479">
    <property type="entry name" value="S4"/>
    <property type="match status" value="1"/>
</dbReference>
<dbReference type="OrthoDB" id="9807829at2"/>
<dbReference type="CDD" id="cd02869">
    <property type="entry name" value="PseudoU_synth_RluA_like"/>
    <property type="match status" value="1"/>
</dbReference>
<organism evidence="8 9">
    <name type="scientific">Senegalimassilia anaerobia</name>
    <dbReference type="NCBI Taxonomy" id="1473216"/>
    <lineage>
        <taxon>Bacteria</taxon>
        <taxon>Bacillati</taxon>
        <taxon>Actinomycetota</taxon>
        <taxon>Coriobacteriia</taxon>
        <taxon>Coriobacteriales</taxon>
        <taxon>Coriobacteriaceae</taxon>
        <taxon>Senegalimassilia</taxon>
    </lineage>
</organism>
<evidence type="ECO:0000259" key="7">
    <source>
        <dbReference type="SMART" id="SM00363"/>
    </source>
</evidence>
<dbReference type="SUPFAM" id="SSF55174">
    <property type="entry name" value="Alpha-L RNA-binding motif"/>
    <property type="match status" value="1"/>
</dbReference>
<dbReference type="GO" id="GO:0000455">
    <property type="term" value="P:enzyme-directed rRNA pseudouridine synthesis"/>
    <property type="evidence" value="ECO:0007669"/>
    <property type="project" value="TreeGrafter"/>
</dbReference>
<evidence type="ECO:0000256" key="2">
    <source>
        <dbReference type="ARBA" id="ARBA00010876"/>
    </source>
</evidence>
<name>A0A369LB75_9ACTN</name>
<dbReference type="RefSeq" id="WP_114620825.1">
    <property type="nucleotide sequence ID" value="NZ_PPTP01000005.1"/>
</dbReference>
<feature type="domain" description="RNA-binding S4" evidence="7">
    <location>
        <begin position="16"/>
        <end position="78"/>
    </location>
</feature>
<dbReference type="GO" id="GO:0120159">
    <property type="term" value="F:rRNA pseudouridine synthase activity"/>
    <property type="evidence" value="ECO:0007669"/>
    <property type="project" value="UniProtKB-ARBA"/>
</dbReference>
<evidence type="ECO:0000313" key="9">
    <source>
        <dbReference type="Proteomes" id="UP000253792"/>
    </source>
</evidence>
<sequence>MGALKSYTACAEDAGSRIDAVLAAHGLYPSRSAAARAVEDGAVYVNGSTVAKKHTLCAGDTVVYEVPDAPEQGPVQGQAIPLDIRYEDDDMLVISKQAGLVCHPSVDHSDGTLVNALVYHCGVEHLCNVQGESDRPGIVHRLDRDTTGLMLAAKNDAAGLALMADIRDRAVDRRYLALVHGVIPHDTGMIDAPIARSLNERTRMAVRECPSARDALTTFRVLERFEHGSRDNGYTLIDCKLYTGRTHQIRVHMQYAKHPLVGDPVYNSGAPKDADANFGLDRQFLHSFQVGFTQPMTGEDLFFADNLTDDLAAVLDQLASRSLGRTEAGREVFELLAGSPHPTAPVHHLEDFGAL</sequence>
<comment type="caution">
    <text evidence="8">The sequence shown here is derived from an EMBL/GenBank/DDBJ whole genome shotgun (WGS) entry which is preliminary data.</text>
</comment>
<comment type="catalytic activity">
    <reaction evidence="1 6">
        <text>a uridine in RNA = a pseudouridine in RNA</text>
        <dbReference type="Rhea" id="RHEA:48348"/>
        <dbReference type="Rhea" id="RHEA-COMP:12068"/>
        <dbReference type="Rhea" id="RHEA-COMP:12069"/>
        <dbReference type="ChEBI" id="CHEBI:65314"/>
        <dbReference type="ChEBI" id="CHEBI:65315"/>
    </reaction>
</comment>
<dbReference type="SUPFAM" id="SSF55120">
    <property type="entry name" value="Pseudouridine synthase"/>
    <property type="match status" value="1"/>
</dbReference>
<dbReference type="Proteomes" id="UP000253792">
    <property type="component" value="Unassembled WGS sequence"/>
</dbReference>
<dbReference type="InterPro" id="IPR006224">
    <property type="entry name" value="PsdUridine_synth_RluA-like_CS"/>
</dbReference>
<dbReference type="Gene3D" id="3.10.290.10">
    <property type="entry name" value="RNA-binding S4 domain"/>
    <property type="match status" value="1"/>
</dbReference>
<proteinExistence type="inferred from homology"/>
<keyword evidence="9" id="KW-1185">Reference proteome</keyword>
<dbReference type="AlphaFoldDB" id="A0A369LB75"/>
<keyword evidence="3 6" id="KW-0413">Isomerase</keyword>
<accession>A0A369LB75</accession>
<evidence type="ECO:0000256" key="3">
    <source>
        <dbReference type="ARBA" id="ARBA00023235"/>
    </source>
</evidence>
<feature type="active site" evidence="4">
    <location>
        <position position="143"/>
    </location>
</feature>
<dbReference type="NCBIfam" id="TIGR00005">
    <property type="entry name" value="rluA_subfam"/>
    <property type="match status" value="1"/>
</dbReference>
<dbReference type="InterPro" id="IPR050188">
    <property type="entry name" value="RluA_PseudoU_synthase"/>
</dbReference>
<dbReference type="InterPro" id="IPR006145">
    <property type="entry name" value="PsdUridine_synth_RsuA/RluA"/>
</dbReference>
<protein>
    <recommendedName>
        <fullName evidence="6">Pseudouridine synthase</fullName>
        <ecNumber evidence="6">5.4.99.-</ecNumber>
    </recommendedName>
</protein>
<dbReference type="InterPro" id="IPR006225">
    <property type="entry name" value="PsdUridine_synth_RluC/D"/>
</dbReference>
<comment type="function">
    <text evidence="6">Responsible for synthesis of pseudouridine from uracil.</text>
</comment>
<evidence type="ECO:0000256" key="5">
    <source>
        <dbReference type="PROSITE-ProRule" id="PRU00182"/>
    </source>
</evidence>
<dbReference type="GO" id="GO:0003723">
    <property type="term" value="F:RNA binding"/>
    <property type="evidence" value="ECO:0007669"/>
    <property type="project" value="UniProtKB-KW"/>
</dbReference>
<dbReference type="Pfam" id="PF00849">
    <property type="entry name" value="PseudoU_synth_2"/>
    <property type="match status" value="1"/>
</dbReference>
<reference evidence="8 9" key="1">
    <citation type="journal article" date="2018" name="Elife">
        <title>Discovery and characterization of a prevalent human gut bacterial enzyme sufficient for the inactivation of a family of plant toxins.</title>
        <authorList>
            <person name="Koppel N."/>
            <person name="Bisanz J.E."/>
            <person name="Pandelia M.E."/>
            <person name="Turnbaugh P.J."/>
            <person name="Balskus E.P."/>
        </authorList>
    </citation>
    <scope>NUCLEOTIDE SEQUENCE [LARGE SCALE GENOMIC DNA]</scope>
    <source>
        <strain evidence="9">anaerobia AP69FAA</strain>
    </source>
</reference>
<dbReference type="InterPro" id="IPR020103">
    <property type="entry name" value="PsdUridine_synth_cat_dom_sf"/>
</dbReference>
<evidence type="ECO:0000256" key="4">
    <source>
        <dbReference type="PIRSR" id="PIRSR606225-1"/>
    </source>
</evidence>
<dbReference type="Gene3D" id="3.30.2350.10">
    <property type="entry name" value="Pseudouridine synthase"/>
    <property type="match status" value="1"/>
</dbReference>
<dbReference type="PROSITE" id="PS01129">
    <property type="entry name" value="PSI_RLU"/>
    <property type="match status" value="1"/>
</dbReference>
<dbReference type="InterPro" id="IPR002942">
    <property type="entry name" value="S4_RNA-bd"/>
</dbReference>
<evidence type="ECO:0000313" key="8">
    <source>
        <dbReference type="EMBL" id="RDB55405.1"/>
    </source>
</evidence>
<dbReference type="EC" id="5.4.99.-" evidence="6"/>
<dbReference type="CDD" id="cd00165">
    <property type="entry name" value="S4"/>
    <property type="match status" value="1"/>
</dbReference>
<keyword evidence="5" id="KW-0694">RNA-binding</keyword>